<accession>A0A1F8HA68</accession>
<proteinExistence type="predicted"/>
<feature type="transmembrane region" description="Helical" evidence="1">
    <location>
        <begin position="84"/>
        <end position="108"/>
    </location>
</feature>
<reference evidence="2 3" key="1">
    <citation type="journal article" date="2016" name="Nat. Commun.">
        <title>Thousands of microbial genomes shed light on interconnected biogeochemical processes in an aquifer system.</title>
        <authorList>
            <person name="Anantharaman K."/>
            <person name="Brown C.T."/>
            <person name="Hug L.A."/>
            <person name="Sharon I."/>
            <person name="Castelle C.J."/>
            <person name="Probst A.J."/>
            <person name="Thomas B.C."/>
            <person name="Singh A."/>
            <person name="Wilkins M.J."/>
            <person name="Karaoz U."/>
            <person name="Brodie E.L."/>
            <person name="Williams K.H."/>
            <person name="Hubbard S.S."/>
            <person name="Banfield J.F."/>
        </authorList>
    </citation>
    <scope>NUCLEOTIDE SEQUENCE [LARGE SCALE GENOMIC DNA]</scope>
</reference>
<keyword evidence="1" id="KW-0812">Transmembrane</keyword>
<keyword evidence="1" id="KW-1133">Transmembrane helix</keyword>
<feature type="transmembrane region" description="Helical" evidence="1">
    <location>
        <begin position="129"/>
        <end position="150"/>
    </location>
</feature>
<dbReference type="Proteomes" id="UP000177745">
    <property type="component" value="Unassembled WGS sequence"/>
</dbReference>
<comment type="caution">
    <text evidence="2">The sequence shown here is derived from an EMBL/GenBank/DDBJ whole genome shotgun (WGS) entry which is preliminary data.</text>
</comment>
<gene>
    <name evidence="2" type="ORF">A3G51_01910</name>
</gene>
<keyword evidence="1" id="KW-0472">Membrane</keyword>
<organism evidence="2 3">
    <name type="scientific">Candidatus Yanofskybacteria bacterium RIFCSPLOWO2_12_FULL_43_11b</name>
    <dbReference type="NCBI Taxonomy" id="1802710"/>
    <lineage>
        <taxon>Bacteria</taxon>
        <taxon>Candidatus Yanofskyibacteriota</taxon>
    </lineage>
</organism>
<dbReference type="AlphaFoldDB" id="A0A1F8HA68"/>
<feature type="transmembrane region" description="Helical" evidence="1">
    <location>
        <begin position="60"/>
        <end position="78"/>
    </location>
</feature>
<name>A0A1F8HA68_9BACT</name>
<dbReference type="EMBL" id="MGKY01000010">
    <property type="protein sequence ID" value="OGN33846.1"/>
    <property type="molecule type" value="Genomic_DNA"/>
</dbReference>
<evidence type="ECO:0000313" key="2">
    <source>
        <dbReference type="EMBL" id="OGN33846.1"/>
    </source>
</evidence>
<evidence type="ECO:0000256" key="1">
    <source>
        <dbReference type="SAM" id="Phobius"/>
    </source>
</evidence>
<sequence>MTAPAHYAIGAASALLIQNYLPAESGDKTRIAWALGIAVASHVAADAIPHAEHFLKGWHLFLELIVETTAMLAVLVGASRSPFAAAIILSGMAGAAIPDGLGMLSHCVNWPALSWVDDKTHLFHGKLNLFYATFFVQVVITILCSIYVRIKTA</sequence>
<protein>
    <submittedName>
        <fullName evidence="2">Uncharacterized protein</fullName>
    </submittedName>
</protein>
<evidence type="ECO:0000313" key="3">
    <source>
        <dbReference type="Proteomes" id="UP000177745"/>
    </source>
</evidence>